<evidence type="ECO:0000256" key="7">
    <source>
        <dbReference type="ARBA" id="ARBA00023053"/>
    </source>
</evidence>
<evidence type="ECO:0000256" key="1">
    <source>
        <dbReference type="ARBA" id="ARBA00004651"/>
    </source>
</evidence>
<feature type="transmembrane region" description="Helical" evidence="14">
    <location>
        <begin position="404"/>
        <end position="421"/>
    </location>
</feature>
<comment type="catalytic activity">
    <reaction evidence="12">
        <text>iodide(out) + 2 Na(+)(out) = iodide(in) + 2 Na(+)(in)</text>
        <dbReference type="Rhea" id="RHEA:71207"/>
        <dbReference type="ChEBI" id="CHEBI:16382"/>
        <dbReference type="ChEBI" id="CHEBI:29101"/>
    </reaction>
</comment>
<evidence type="ECO:0000256" key="2">
    <source>
        <dbReference type="ARBA" id="ARBA00006434"/>
    </source>
</evidence>
<keyword evidence="4" id="KW-1003">Cell membrane</keyword>
<reference evidence="15 16" key="1">
    <citation type="submission" date="2014-09" db="EMBL/GenBank/DDBJ databases">
        <authorList>
            <person name="Urmite Genomes Urmite Genomes"/>
        </authorList>
    </citation>
    <scope>NUCLEOTIDE SEQUENCE [LARGE SCALE GENOMIC DNA]</scope>
    <source>
        <strain evidence="15 16">ES2</strain>
    </source>
</reference>
<evidence type="ECO:0000256" key="12">
    <source>
        <dbReference type="ARBA" id="ARBA00036099"/>
    </source>
</evidence>
<dbReference type="PANTHER" id="PTHR42985">
    <property type="entry name" value="SODIUM-COUPLED MONOCARBOXYLATE TRANSPORTER"/>
    <property type="match status" value="1"/>
</dbReference>
<keyword evidence="5 14" id="KW-0812">Transmembrane</keyword>
<keyword evidence="7" id="KW-0915">Sodium</keyword>
<keyword evidence="11" id="KW-0739">Sodium transport</keyword>
<keyword evidence="16" id="KW-1185">Reference proteome</keyword>
<keyword evidence="9 14" id="KW-0472">Membrane</keyword>
<dbReference type="Proteomes" id="UP000043699">
    <property type="component" value="Unassembled WGS sequence"/>
</dbReference>
<evidence type="ECO:0000256" key="10">
    <source>
        <dbReference type="ARBA" id="ARBA00023180"/>
    </source>
</evidence>
<organism evidence="15 16">
    <name type="scientific">Planococcus massiliensis</name>
    <dbReference type="NCBI Taxonomy" id="1499687"/>
    <lineage>
        <taxon>Bacteria</taxon>
        <taxon>Bacillati</taxon>
        <taxon>Bacillota</taxon>
        <taxon>Bacilli</taxon>
        <taxon>Bacillales</taxon>
        <taxon>Caryophanaceae</taxon>
        <taxon>Planococcus</taxon>
    </lineage>
</organism>
<evidence type="ECO:0000256" key="5">
    <source>
        <dbReference type="ARBA" id="ARBA00022692"/>
    </source>
</evidence>
<feature type="transmembrane region" description="Helical" evidence="14">
    <location>
        <begin position="232"/>
        <end position="251"/>
    </location>
</feature>
<dbReference type="GO" id="GO:0015075">
    <property type="term" value="F:monoatomic ion transmembrane transporter activity"/>
    <property type="evidence" value="ECO:0007669"/>
    <property type="project" value="UniProtKB-ARBA"/>
</dbReference>
<comment type="similarity">
    <text evidence="2 13">Belongs to the sodium:solute symporter (SSF) (TC 2.A.21) family.</text>
</comment>
<accession>A0A098ESJ3</accession>
<keyword evidence="3" id="KW-0813">Transport</keyword>
<feature type="transmembrane region" description="Helical" evidence="14">
    <location>
        <begin position="120"/>
        <end position="149"/>
    </location>
</feature>
<dbReference type="InterPro" id="IPR018212">
    <property type="entry name" value="Na/solute_symporter_CS"/>
</dbReference>
<name>A0A098ESJ3_9BACL</name>
<feature type="transmembrane region" description="Helical" evidence="14">
    <location>
        <begin position="272"/>
        <end position="297"/>
    </location>
</feature>
<dbReference type="NCBIfam" id="TIGR00813">
    <property type="entry name" value="sss"/>
    <property type="match status" value="1"/>
</dbReference>
<dbReference type="GO" id="GO:0006814">
    <property type="term" value="P:sodium ion transport"/>
    <property type="evidence" value="ECO:0007669"/>
    <property type="project" value="UniProtKB-KW"/>
</dbReference>
<dbReference type="PROSITE" id="PS00457">
    <property type="entry name" value="NA_SOLUT_SYMP_2"/>
    <property type="match status" value="1"/>
</dbReference>
<evidence type="ECO:0000313" key="15">
    <source>
        <dbReference type="EMBL" id="CEG24291.1"/>
    </source>
</evidence>
<dbReference type="AlphaFoldDB" id="A0A098ESJ3"/>
<evidence type="ECO:0000256" key="8">
    <source>
        <dbReference type="ARBA" id="ARBA00023065"/>
    </source>
</evidence>
<feature type="transmembrane region" description="Helical" evidence="14">
    <location>
        <begin position="377"/>
        <end position="398"/>
    </location>
</feature>
<dbReference type="GO" id="GO:0005886">
    <property type="term" value="C:plasma membrane"/>
    <property type="evidence" value="ECO:0007669"/>
    <property type="project" value="UniProtKB-SubCell"/>
</dbReference>
<feature type="transmembrane region" description="Helical" evidence="14">
    <location>
        <begin position="155"/>
        <end position="178"/>
    </location>
</feature>
<feature type="transmembrane region" description="Helical" evidence="14">
    <location>
        <begin position="519"/>
        <end position="540"/>
    </location>
</feature>
<evidence type="ECO:0000256" key="4">
    <source>
        <dbReference type="ARBA" id="ARBA00022475"/>
    </source>
</evidence>
<evidence type="ECO:0000256" key="14">
    <source>
        <dbReference type="SAM" id="Phobius"/>
    </source>
</evidence>
<feature type="transmembrane region" description="Helical" evidence="14">
    <location>
        <begin position="77"/>
        <end position="99"/>
    </location>
</feature>
<dbReference type="PANTHER" id="PTHR42985:SF40">
    <property type="entry name" value="LD47995P-RELATED"/>
    <property type="match status" value="1"/>
</dbReference>
<dbReference type="InterPro" id="IPR051163">
    <property type="entry name" value="Sodium:Solute_Symporter_SSF"/>
</dbReference>
<gene>
    <name evidence="15" type="primary">sglT</name>
    <name evidence="15" type="ORF">BN1080_03313</name>
</gene>
<evidence type="ECO:0000256" key="9">
    <source>
        <dbReference type="ARBA" id="ARBA00023136"/>
    </source>
</evidence>
<dbReference type="InterPro" id="IPR038377">
    <property type="entry name" value="Na/Glc_symporter_sf"/>
</dbReference>
<dbReference type="InterPro" id="IPR001734">
    <property type="entry name" value="Na/solute_symporter"/>
</dbReference>
<keyword evidence="6 14" id="KW-1133">Transmembrane helix</keyword>
<comment type="subcellular location">
    <subcellularLocation>
        <location evidence="1">Cell membrane</location>
        <topology evidence="1">Multi-pass membrane protein</topology>
    </subcellularLocation>
</comment>
<feature type="transmembrane region" description="Helical" evidence="14">
    <location>
        <begin position="45"/>
        <end position="65"/>
    </location>
</feature>
<keyword evidence="10" id="KW-0325">Glycoprotein</keyword>
<dbReference type="Pfam" id="PF00474">
    <property type="entry name" value="SSF"/>
    <property type="match status" value="1"/>
</dbReference>
<dbReference type="GO" id="GO:0098660">
    <property type="term" value="P:inorganic ion transmembrane transport"/>
    <property type="evidence" value="ECO:0007669"/>
    <property type="project" value="UniProtKB-ARBA"/>
</dbReference>
<sequence length="541" mass="59752">MANFTALDYGILIAYLLVVAVLGVYVGRNQHSTKDYFLGGRKIPWWSIGISVMATQAGAITFIGTPGWGYEGGLERITTFINVPLAMAFLIVTIVPFFYRTNVYTAYEYLEKRFDKKTRLLTGSLFLISRGLATGITLFAPALVLSVITGWNINFTIILMAVLSIAYTVFGGISAVIWTDVAQMIVLWFGAIISAIAIYLQIPGGWSEILQVSSDAQLLDAFDFSFDLSVEYSIWAGIFGGFFLHAAYFGVDQSQIQRVLTSKSVKESQYSLIFTGFLLVPQMLLFLFIGVMLYAFYSHTGAPQYDDINELFPRFIVNELPAGISGLIIAGVFAGAMSSLDSALNSLSAVSIQGFYKKYMKKNASEAHYLSASRWATILWGIYAMVFAFFAGNLGPLIEVINKIGSYFYGSLLGVFILAIFTRRSNGLGAFTGVIAGMISVLLVDRLADISYLYNNLVGAVVAVAVGYFVSFLSGKPDAEQLDQYTYIWNKEEAKKVLDKRSAEAIEVMEQDSKGMKKWPFILIAYFFLLVGLLILLQIAY</sequence>
<dbReference type="EMBL" id="CCXS01000001">
    <property type="protein sequence ID" value="CEG24291.1"/>
    <property type="molecule type" value="Genomic_DNA"/>
</dbReference>
<evidence type="ECO:0000256" key="6">
    <source>
        <dbReference type="ARBA" id="ARBA00022989"/>
    </source>
</evidence>
<dbReference type="GO" id="GO:0015293">
    <property type="term" value="F:symporter activity"/>
    <property type="evidence" value="ECO:0007669"/>
    <property type="project" value="TreeGrafter"/>
</dbReference>
<feature type="transmembrane region" description="Helical" evidence="14">
    <location>
        <begin position="6"/>
        <end position="25"/>
    </location>
</feature>
<feature type="transmembrane region" description="Helical" evidence="14">
    <location>
        <begin position="185"/>
        <end position="202"/>
    </location>
</feature>
<feature type="transmembrane region" description="Helical" evidence="14">
    <location>
        <begin position="428"/>
        <end position="447"/>
    </location>
</feature>
<dbReference type="Gene3D" id="1.20.1730.10">
    <property type="entry name" value="Sodium/glucose cotransporter"/>
    <property type="match status" value="1"/>
</dbReference>
<protein>
    <submittedName>
        <fullName evidence="15">Sodium/glucose cotransporter</fullName>
    </submittedName>
</protein>
<keyword evidence="8" id="KW-0406">Ion transport</keyword>
<dbReference type="CDD" id="cd11494">
    <property type="entry name" value="SLC5sbd_NIS-like_u2"/>
    <property type="match status" value="1"/>
</dbReference>
<dbReference type="PROSITE" id="PS50283">
    <property type="entry name" value="NA_SOLUT_SYMP_3"/>
    <property type="match status" value="1"/>
</dbReference>
<proteinExistence type="inferred from homology"/>
<evidence type="ECO:0000256" key="13">
    <source>
        <dbReference type="RuleBase" id="RU362091"/>
    </source>
</evidence>
<dbReference type="STRING" id="1499687.BN1080_03313"/>
<dbReference type="RefSeq" id="WP_052654697.1">
    <property type="nucleotide sequence ID" value="NZ_CCXS01000001.1"/>
</dbReference>
<evidence type="ECO:0000313" key="16">
    <source>
        <dbReference type="Proteomes" id="UP000043699"/>
    </source>
</evidence>
<feature type="transmembrane region" description="Helical" evidence="14">
    <location>
        <begin position="453"/>
        <end position="473"/>
    </location>
</feature>
<evidence type="ECO:0000256" key="3">
    <source>
        <dbReference type="ARBA" id="ARBA00022448"/>
    </source>
</evidence>
<evidence type="ECO:0000256" key="11">
    <source>
        <dbReference type="ARBA" id="ARBA00023201"/>
    </source>
</evidence>